<dbReference type="STRING" id="249408.BOO71_0008962"/>
<comment type="caution">
    <text evidence="1">The sequence shown here is derived from an EMBL/GenBank/DDBJ whole genome shotgun (WGS) entry which is preliminary data.</text>
</comment>
<dbReference type="AlphaFoldDB" id="A0A1U7NWW8"/>
<protein>
    <submittedName>
        <fullName evidence="1">Glutamate racemase</fullName>
    </submittedName>
</protein>
<dbReference type="EMBL" id="MSTI01000102">
    <property type="protein sequence ID" value="OLV17409.1"/>
    <property type="molecule type" value="Genomic_DNA"/>
</dbReference>
<evidence type="ECO:0000313" key="2">
    <source>
        <dbReference type="Proteomes" id="UP000186607"/>
    </source>
</evidence>
<dbReference type="SUPFAM" id="SSF53681">
    <property type="entry name" value="Aspartate/glutamate racemase"/>
    <property type="match status" value="2"/>
</dbReference>
<dbReference type="InterPro" id="IPR001920">
    <property type="entry name" value="Asp/Glu_race"/>
</dbReference>
<dbReference type="Proteomes" id="UP000186607">
    <property type="component" value="Unassembled WGS sequence"/>
</dbReference>
<gene>
    <name evidence="1" type="ORF">BOO71_0008962</name>
</gene>
<organism evidence="1 2">
    <name type="scientific">Deinococcus marmoris</name>
    <dbReference type="NCBI Taxonomy" id="249408"/>
    <lineage>
        <taxon>Bacteria</taxon>
        <taxon>Thermotogati</taxon>
        <taxon>Deinococcota</taxon>
        <taxon>Deinococci</taxon>
        <taxon>Deinococcales</taxon>
        <taxon>Deinococcaceae</taxon>
        <taxon>Deinococcus</taxon>
    </lineage>
</organism>
<dbReference type="RefSeq" id="WP_075833877.1">
    <property type="nucleotide sequence ID" value="NZ_MSTI01000102.1"/>
</dbReference>
<evidence type="ECO:0000313" key="1">
    <source>
        <dbReference type="EMBL" id="OLV17409.1"/>
    </source>
</evidence>
<accession>A0A1U7NWW8</accession>
<dbReference type="Gene3D" id="3.40.50.1860">
    <property type="match status" value="2"/>
</dbReference>
<dbReference type="OrthoDB" id="9801055at2"/>
<proteinExistence type="predicted"/>
<reference evidence="1 2" key="1">
    <citation type="submission" date="2017-01" db="EMBL/GenBank/DDBJ databases">
        <title>Genome Analysis of Deinococcus marmoris KOPRI26562.</title>
        <authorList>
            <person name="Kim J.H."/>
            <person name="Oh H.-M."/>
        </authorList>
    </citation>
    <scope>NUCLEOTIDE SEQUENCE [LARGE SCALE GENOMIC DNA]</scope>
    <source>
        <strain evidence="1 2">KOPRI26562</strain>
    </source>
</reference>
<keyword evidence="2" id="KW-1185">Reference proteome</keyword>
<dbReference type="GO" id="GO:0016855">
    <property type="term" value="F:racemase and epimerase activity, acting on amino acids and derivatives"/>
    <property type="evidence" value="ECO:0007669"/>
    <property type="project" value="InterPro"/>
</dbReference>
<sequence>MREPLKQPVGIFDAGIGSYDIVRKVRAAYPDQDIVYLADRASFPYGAKSEGELEGSILAALNFLTGRGVGSIIVASNAPSVTVLPRLLPLLNIPILGVYPPIRAALENVPPDGMVAVIGARVLTNSAALREYVAGEAGRHRERFVFEEAGELIDLVETGAFLSDPATTQRAVSTFVERLQRQHPRLAGLTLSSTHLPWLSQFFGQADSGLQLFDPADEVIVGFAPFTTSGSGKLITLVTESPQHPFHEFQATLERLGLKLQPRLVQI</sequence>
<name>A0A1U7NWW8_9DEIO</name>